<dbReference type="Proteomes" id="UP000245609">
    <property type="component" value="Unassembled WGS sequence"/>
</dbReference>
<proteinExistence type="predicted"/>
<dbReference type="Pfam" id="PF23300">
    <property type="entry name" value="HEAT_Nup120"/>
    <property type="match status" value="1"/>
</dbReference>
<reference evidence="2 3" key="1">
    <citation type="journal article" date="2018" name="MBio">
        <title>Comparative Genomics Reveals the Core Gene Toolbox for the Fungus-Insect Symbiosis.</title>
        <authorList>
            <person name="Wang Y."/>
            <person name="Stata M."/>
            <person name="Wang W."/>
            <person name="Stajich J.E."/>
            <person name="White M.M."/>
            <person name="Moncalvo J.M."/>
        </authorList>
    </citation>
    <scope>NUCLEOTIDE SEQUENCE [LARGE SCALE GENOMIC DNA]</scope>
    <source>
        <strain evidence="2 3">SC-DP-2</strain>
    </source>
</reference>
<dbReference type="EMBL" id="MBFS01000171">
    <property type="protein sequence ID" value="PVV04003.1"/>
    <property type="molecule type" value="Genomic_DNA"/>
</dbReference>
<sequence>MKGLLPLDIYHSIPFLIDNLSTIQLPEIFPRSSDVDEQNQTHLNYPKSNHLLYFVDPNLNNDQNASVFKKFYGSIDSLHDPEFNCLDLHLETPSASGFWIINPSTTNTTSGIHWRILSDSRVLELRIINFTSQNISLEKDTNKNDFGPNTEISPLFSFVFSAPIHGIIDFFSTTSGPDPSSVFVFVISSLGFVYRLDISKFFLSASNRNYPSTIRHMVRSFKSNFLTKKFESEDKVKSDPQSVILLNVKKENQVYDSYRVKAVDSDQVLVYNSDGFIYLLSGFSKSPFNAKKVFEVKIDILSQDQRPMLSFLNPFSRNSENFLRTIHVRQPEFTNLNTTLKSPITTVFGLESSNTLWLWNLDSKGQKQKITLNLPNFSDSNSIKDSCNNSGFVVPVSNYHNIFDKVSTHEIDNEIQREYIALVVYVPDNHLGYFSIAEGYIDHANFKNSFLKMTSMKRLSDIFPELRPTSLIDLKVLNCHTELSSNIFRWKLVSLWSEGPTESVSYCYLEVSSNSIEYLLSSDSNSSSSVPSLIKWGSSQTIGEMWVPMYDNPANLHPQHFGTEFQLLNEWITEKKKDPLATNMRFDCFEHDLEFENSEYLRDKVNFKICSTFLGYILDPTRYSSSVVKNTIEFYIRKHELKTCLEDPDFRSLSLRSLLTKSIYQKLSNEDLYTENEVDILASENENNSMLNKDQSSVFMFASRLFCEWAWLLNSITKVELDNRVSNSLFVVPDLDLVGVSKSLSFDLLFPGSDLSWVATQIENNSIKSKQHSGEVNMIRQNKLDFDDNFISLLSTKSLLPFLDKSNYSLLNSVYMSDIHMIIKSLSILRSKISSASLTVLSHKIKLLLKEFDFENFQTGLNNIFRDVYVTDLEIHPPILIEVISLVSKINNLDIGILQILDCLESNILACNRDPPLNLGESDGNTGVSPISNIYSISSFIASGELTILINYGFSIISSIMTLFGALAFVINEYGNEFSSTDSSDESSPNWIKLRNQKLISITKINQLFDSRFNNNVLQRCIHLFSYYSSLIDLSSSTTLATSASNKNLPVDQFVQSIDPSQTLSDTIQFQTNQFNIDSNTLSFANRIKGFYSKTHLTHFVFSFLHYLIYKWQIKACSSSKHWDKNPTSYTIFGSAKYIIQAFLSQEIFVSYGRNILTQPKKSSIKNNSSSGQINFLLDLPYITKQYLDYNIDSELAVCNLSHLPDTFDVNLICGISLIQIHNFNEASKRLVSAGNVVFIPNEVKLNPNSQLRLSNSDFYFLKNAWSEKLGLGKLSPSQYYLVFGDLFEKYHAYVSALAFYSAATDSLSSDLKKEKDVNISSPNSTLNLNTNNVLNSEPGCIALDRVSVLYTRMFDMSIRCNDVEKAYMCIIENPSTYRKKADLAKLIDFCLDGNDENLYTVLVLSEMQQFYRR</sequence>
<dbReference type="InterPro" id="IPR056548">
    <property type="entry name" value="HEAT_Nup120"/>
</dbReference>
<protein>
    <recommendedName>
        <fullName evidence="1">Nucleoporin nup120-like HEAT repeat domain-containing protein</fullName>
    </recommendedName>
</protein>
<name>A0A2T9ZHC8_9FUNG</name>
<gene>
    <name evidence="2" type="ORF">BB560_001493</name>
</gene>
<dbReference type="OrthoDB" id="67716at2759"/>
<evidence type="ECO:0000313" key="3">
    <source>
        <dbReference type="Proteomes" id="UP000245609"/>
    </source>
</evidence>
<dbReference type="STRING" id="133381.A0A2T9ZHC8"/>
<keyword evidence="3" id="KW-1185">Reference proteome</keyword>
<accession>A0A2T9ZHC8</accession>
<evidence type="ECO:0000313" key="2">
    <source>
        <dbReference type="EMBL" id="PVV04003.1"/>
    </source>
</evidence>
<comment type="caution">
    <text evidence="2">The sequence shown here is derived from an EMBL/GenBank/DDBJ whole genome shotgun (WGS) entry which is preliminary data.</text>
</comment>
<evidence type="ECO:0000259" key="1">
    <source>
        <dbReference type="Pfam" id="PF23300"/>
    </source>
</evidence>
<feature type="domain" description="Nucleoporin nup120-like HEAT repeat" evidence="1">
    <location>
        <begin position="1195"/>
        <end position="1389"/>
    </location>
</feature>
<organism evidence="2 3">
    <name type="scientific">Smittium megazygosporum</name>
    <dbReference type="NCBI Taxonomy" id="133381"/>
    <lineage>
        <taxon>Eukaryota</taxon>
        <taxon>Fungi</taxon>
        <taxon>Fungi incertae sedis</taxon>
        <taxon>Zoopagomycota</taxon>
        <taxon>Kickxellomycotina</taxon>
        <taxon>Harpellomycetes</taxon>
        <taxon>Harpellales</taxon>
        <taxon>Legeriomycetaceae</taxon>
        <taxon>Smittium</taxon>
    </lineage>
</organism>